<dbReference type="InterPro" id="IPR052255">
    <property type="entry name" value="RNA_pol_II_subunit5-mediator"/>
</dbReference>
<dbReference type="GO" id="GO:0003682">
    <property type="term" value="F:chromatin binding"/>
    <property type="evidence" value="ECO:0007669"/>
    <property type="project" value="TreeGrafter"/>
</dbReference>
<evidence type="ECO:0000313" key="6">
    <source>
        <dbReference type="Proteomes" id="UP001189122"/>
    </source>
</evidence>
<feature type="region of interest" description="Disordered" evidence="4">
    <location>
        <begin position="236"/>
        <end position="274"/>
    </location>
</feature>
<evidence type="ECO:0000256" key="3">
    <source>
        <dbReference type="ARBA" id="ARBA00038295"/>
    </source>
</evidence>
<dbReference type="AlphaFoldDB" id="A0A7I8IEK3"/>
<sequence length="348" mass="38264">MADLPVKGSVTPVASMIPAEEAHNAAKRVREAISERQKELDRLSLFSSENNNLINLVQRLPDELSHEIMVPFGKAAFFPGRLIHTNEFLVLLGEGYYVERAAKQTVDILQRRGKDLDSQVESLKAMMTDLDAEAKFFSATAVEAEEGLVEIREDYVEDFPAENKAESGGTQISEEEYARIMSRLDELEDEEKAAECASSDEETDRAQASSADSSFPHAFDGHGIRASLEAQLKDLGQSPEGKGVGQKQAAAGLPSVREYERHESIESPMKGLVDEETLQRVAENSAADFPERSLRAGSDLPRFAFTGSIIERSHGLPPTAPDKDAANQAPLTNSSKPTSRFKMRRGNR</sequence>
<comment type="similarity">
    <text evidence="3">Belongs to the RNA polymerase II subunit 5-mediating protein family.</text>
</comment>
<feature type="compositionally biased region" description="Basic residues" evidence="4">
    <location>
        <begin position="339"/>
        <end position="348"/>
    </location>
</feature>
<dbReference type="EMBL" id="CACRZD030000002">
    <property type="protein sequence ID" value="CAA6656230.1"/>
    <property type="molecule type" value="Genomic_DNA"/>
</dbReference>
<dbReference type="GO" id="GO:0003714">
    <property type="term" value="F:transcription corepressor activity"/>
    <property type="evidence" value="ECO:0007669"/>
    <property type="project" value="TreeGrafter"/>
</dbReference>
<feature type="region of interest" description="Disordered" evidence="4">
    <location>
        <begin position="188"/>
        <end position="220"/>
    </location>
</feature>
<dbReference type="GO" id="GO:0019212">
    <property type="term" value="F:phosphatase inhibitor activity"/>
    <property type="evidence" value="ECO:0007669"/>
    <property type="project" value="TreeGrafter"/>
</dbReference>
<dbReference type="GO" id="GO:0006457">
    <property type="term" value="P:protein folding"/>
    <property type="evidence" value="ECO:0007669"/>
    <property type="project" value="UniProtKB-ARBA"/>
</dbReference>
<name>A0A7I8IEK3_SPIIN</name>
<dbReference type="CDD" id="cd23159">
    <property type="entry name" value="Prefoldin_URI1"/>
    <property type="match status" value="1"/>
</dbReference>
<accession>A0A7I8IEK3</accession>
<dbReference type="InterPro" id="IPR009053">
    <property type="entry name" value="Prefoldin"/>
</dbReference>
<dbReference type="PANTHER" id="PTHR15111:SF0">
    <property type="entry name" value="UNCONVENTIONAL PREFOLDIN RPB5 INTERACTOR 1"/>
    <property type="match status" value="1"/>
</dbReference>
<dbReference type="GO" id="GO:0000122">
    <property type="term" value="P:negative regulation of transcription by RNA polymerase II"/>
    <property type="evidence" value="ECO:0007669"/>
    <property type="project" value="TreeGrafter"/>
</dbReference>
<dbReference type="Gene3D" id="1.10.287.370">
    <property type="match status" value="1"/>
</dbReference>
<evidence type="ECO:0000256" key="2">
    <source>
        <dbReference type="ARBA" id="ARBA00023242"/>
    </source>
</evidence>
<evidence type="ECO:0000313" key="5">
    <source>
        <dbReference type="EMBL" id="CAA2616551.1"/>
    </source>
</evidence>
<gene>
    <name evidence="5" type="ORF">SI7747_02002770</name>
</gene>
<keyword evidence="2" id="KW-0539">Nucleus</keyword>
<keyword evidence="6" id="KW-1185">Reference proteome</keyword>
<organism evidence="5">
    <name type="scientific">Spirodela intermedia</name>
    <name type="common">Intermediate duckweed</name>
    <dbReference type="NCBI Taxonomy" id="51605"/>
    <lineage>
        <taxon>Eukaryota</taxon>
        <taxon>Viridiplantae</taxon>
        <taxon>Streptophyta</taxon>
        <taxon>Embryophyta</taxon>
        <taxon>Tracheophyta</taxon>
        <taxon>Spermatophyta</taxon>
        <taxon>Magnoliopsida</taxon>
        <taxon>Liliopsida</taxon>
        <taxon>Araceae</taxon>
        <taxon>Lemnoideae</taxon>
        <taxon>Spirodela</taxon>
    </lineage>
</organism>
<evidence type="ECO:0000256" key="4">
    <source>
        <dbReference type="SAM" id="MobiDB-lite"/>
    </source>
</evidence>
<dbReference type="PANTHER" id="PTHR15111">
    <property type="entry name" value="RNA POLYMERASE II SUBUNIT 5-MEDIATING PROTEIN NNX3"/>
    <property type="match status" value="1"/>
</dbReference>
<dbReference type="SUPFAM" id="SSF46579">
    <property type="entry name" value="Prefoldin"/>
    <property type="match status" value="1"/>
</dbReference>
<dbReference type="Pfam" id="PF02996">
    <property type="entry name" value="Prefoldin"/>
    <property type="match status" value="1"/>
</dbReference>
<dbReference type="GO" id="GO:0009409">
    <property type="term" value="P:response to cold"/>
    <property type="evidence" value="ECO:0007669"/>
    <property type="project" value="UniProtKB-ARBA"/>
</dbReference>
<feature type="compositionally biased region" description="Polar residues" evidence="4">
    <location>
        <begin position="329"/>
        <end position="338"/>
    </location>
</feature>
<dbReference type="InterPro" id="IPR004127">
    <property type="entry name" value="Prefoldin_subunit_alpha"/>
</dbReference>
<dbReference type="GO" id="GO:0005634">
    <property type="term" value="C:nucleus"/>
    <property type="evidence" value="ECO:0007669"/>
    <property type="project" value="UniProtKB-SubCell"/>
</dbReference>
<protein>
    <submittedName>
        <fullName evidence="5">Uncharacterized protein</fullName>
    </submittedName>
</protein>
<reference evidence="5 6" key="1">
    <citation type="submission" date="2019-12" db="EMBL/GenBank/DDBJ databases">
        <authorList>
            <person name="Scholz U."/>
            <person name="Mascher M."/>
            <person name="Fiebig A."/>
        </authorList>
    </citation>
    <scope>NUCLEOTIDE SEQUENCE</scope>
</reference>
<comment type="subcellular location">
    <subcellularLocation>
        <location evidence="1">Nucleus</location>
    </subcellularLocation>
</comment>
<feature type="compositionally biased region" description="Acidic residues" evidence="4">
    <location>
        <begin position="188"/>
        <end position="203"/>
    </location>
</feature>
<dbReference type="NCBIfam" id="TIGR00293">
    <property type="entry name" value="prefoldin subunit alpha"/>
    <property type="match status" value="1"/>
</dbReference>
<proteinExistence type="inferred from homology"/>
<evidence type="ECO:0000256" key="1">
    <source>
        <dbReference type="ARBA" id="ARBA00004123"/>
    </source>
</evidence>
<dbReference type="Proteomes" id="UP001189122">
    <property type="component" value="Unassembled WGS sequence"/>
</dbReference>
<feature type="region of interest" description="Disordered" evidence="4">
    <location>
        <begin position="309"/>
        <end position="348"/>
    </location>
</feature>
<dbReference type="EMBL" id="LR743589">
    <property type="protein sequence ID" value="CAA2616551.1"/>
    <property type="molecule type" value="Genomic_DNA"/>
</dbReference>